<sequence length="1302" mass="145578">MNLLSANFWRCFYLSFILLVSVRAVAQTNLNINQRVLPPSPDAQAFLKYSDYPVDQSTGIPKIEIPLYEVRAGALNLPISLSYHASGIKVNEIASSVGLGWSLNAGGMLSRVINGLADEKSFLLSDATHLTTAQIDNFPITTVSDPYLFRTVCEELRSKFFSTRDGRADDYFYSVGNKLSGQFTYDVSKQLHLLSYSNDKIIRKPDASNVKYEIVGNDGTRYLFDNNAQLVTSGSDIPSTSSWLLTQIISTSNTDTINLEYYHFNAYSYVNKSFSTKFVNDIPSIEPVYYSLLYSSNELIKKISYRGGSVVFNYAADRKDIVPDRLTNITINKTNEQNIEVQLQKFELLHNYFVSDDIVDKYSYRLQLSGVKVYDGTNRYINNYGFTYNMQKMPPMPHTTTPANEGCAQDYWGYYNGQIANPHLIPTIPPELFPWLVGSANRAPNETYMKSCSLVRIDYPTGGYTAFDFEANRVPGQTELIGGLRINKITSVANTDAIPIVKQYVYNIGTVLTDLYRGSYSYMQYTDQGIRNDNPIVDPLDLAHLYRLYYYSNPIIPLANHNGAPLMYTHVSEILDDNQGNKQKTDYQFVFEDDRLYNIDNPRFINRPYNKNTRYPDGYIANRGWTRGMPASTIFYKYDGTNYKQVKSITNEYVKKKEEVINTGIIINEKFQHVQGDPGYPCGYLHPGHLDFYYFDVLVDAGIKKLSRTTETLYSDDGTSQQKVTNFSYDGSNHLLPTGITSNINNNGTTVESRKYVLDVSQSGAAETARQKLISDNNISPVLKRTVQRNGAQISDETINYASFNTNQVFPATVTQLYQAGGQPVVLTYSDYDKYGNLNGIKKTGDLSAAYIYGYNGLYPVAEVKNADFSDIAYTSFEYVYPLSGSGKDLGNWQNTNGVTSVTQSDALSGTRVGVLNSVGVANGLTKTGLNSSKKYLVTAWVKNNGSVVITPSATNTTILTTRNGWTLYSWTLSVTTSVTVSASAAGTQLDELRLYPDNAMMSTATYFWHGGVSSECSNNNKFTYYEYDDFQRLSIIRDQNRNILKQFCYKYANTAPTLCNDETRYYSNKLDSPFNKVCGGGGTPVAIKYTIPANKYTSTISQADADQQAMREMIDSGQVYANRVGLCRYVSDAMEKSFTRNNCGTNEIGTSVIYRVGSATYSSTISKADANNMAQTDLNNNGQAYANATGICYPANTTFARISLENYDRSNSNNIKADVVVRFYSDYAGTIPKSVSNLTVNYTQTLSSGDYDPVITNYNATATGSSKVLMSQVSVQRYDPAIGDYWWTGFSLRTGNYWILN</sequence>
<gene>
    <name evidence="3" type="ORF">DVR12_19070</name>
</gene>
<dbReference type="EMBL" id="QPMM01000010">
    <property type="protein sequence ID" value="RFS20662.1"/>
    <property type="molecule type" value="Genomic_DNA"/>
</dbReference>
<dbReference type="Pfam" id="PF19404">
    <property type="entry name" value="DUF5977"/>
    <property type="match status" value="2"/>
</dbReference>
<evidence type="ECO:0000256" key="1">
    <source>
        <dbReference type="SAM" id="SignalP"/>
    </source>
</evidence>
<feature type="domain" description="DUF5977" evidence="2">
    <location>
        <begin position="1130"/>
        <end position="1193"/>
    </location>
</feature>
<reference evidence="3 4" key="1">
    <citation type="submission" date="2018-07" db="EMBL/GenBank/DDBJ databases">
        <title>Chitinophaga K2CV101002-2 sp. nov., isolated from a monsoon evergreen broad-leaved forest soil.</title>
        <authorList>
            <person name="Lv Y."/>
        </authorList>
    </citation>
    <scope>NUCLEOTIDE SEQUENCE [LARGE SCALE GENOMIC DNA]</scope>
    <source>
        <strain evidence="3 4">GDMCC 1.1288</strain>
    </source>
</reference>
<name>A0A3E1Y6T9_9BACT</name>
<dbReference type="Proteomes" id="UP000260644">
    <property type="component" value="Unassembled WGS sequence"/>
</dbReference>
<proteinExistence type="predicted"/>
<keyword evidence="4" id="KW-1185">Reference proteome</keyword>
<evidence type="ECO:0000313" key="4">
    <source>
        <dbReference type="Proteomes" id="UP000260644"/>
    </source>
</evidence>
<evidence type="ECO:0000313" key="3">
    <source>
        <dbReference type="EMBL" id="RFS20662.1"/>
    </source>
</evidence>
<dbReference type="OrthoDB" id="680656at2"/>
<comment type="caution">
    <text evidence="3">The sequence shown here is derived from an EMBL/GenBank/DDBJ whole genome shotgun (WGS) entry which is preliminary data.</text>
</comment>
<feature type="domain" description="DUF5977" evidence="2">
    <location>
        <begin position="1066"/>
        <end position="1128"/>
    </location>
</feature>
<evidence type="ECO:0000259" key="2">
    <source>
        <dbReference type="Pfam" id="PF19404"/>
    </source>
</evidence>
<keyword evidence="1" id="KW-0732">Signal</keyword>
<protein>
    <recommendedName>
        <fullName evidence="2">DUF5977 domain-containing protein</fullName>
    </recommendedName>
</protein>
<accession>A0A3E1Y6T9</accession>
<dbReference type="InterPro" id="IPR046020">
    <property type="entry name" value="DUF5977"/>
</dbReference>
<feature type="signal peptide" evidence="1">
    <location>
        <begin position="1"/>
        <end position="26"/>
    </location>
</feature>
<dbReference type="RefSeq" id="WP_116977380.1">
    <property type="nucleotide sequence ID" value="NZ_QPMM01000010.1"/>
</dbReference>
<organism evidence="3 4">
    <name type="scientific">Chitinophaga silvatica</name>
    <dbReference type="NCBI Taxonomy" id="2282649"/>
    <lineage>
        <taxon>Bacteria</taxon>
        <taxon>Pseudomonadati</taxon>
        <taxon>Bacteroidota</taxon>
        <taxon>Chitinophagia</taxon>
        <taxon>Chitinophagales</taxon>
        <taxon>Chitinophagaceae</taxon>
        <taxon>Chitinophaga</taxon>
    </lineage>
</organism>
<feature type="chain" id="PRO_5017640435" description="DUF5977 domain-containing protein" evidence="1">
    <location>
        <begin position="27"/>
        <end position="1302"/>
    </location>
</feature>